<keyword evidence="2" id="KW-1185">Reference proteome</keyword>
<gene>
    <name evidence="1" type="ORF">B0T17DRAFT_371815</name>
</gene>
<organism evidence="1 2">
    <name type="scientific">Bombardia bombarda</name>
    <dbReference type="NCBI Taxonomy" id="252184"/>
    <lineage>
        <taxon>Eukaryota</taxon>
        <taxon>Fungi</taxon>
        <taxon>Dikarya</taxon>
        <taxon>Ascomycota</taxon>
        <taxon>Pezizomycotina</taxon>
        <taxon>Sordariomycetes</taxon>
        <taxon>Sordariomycetidae</taxon>
        <taxon>Sordariales</taxon>
        <taxon>Lasiosphaeriaceae</taxon>
        <taxon>Bombardia</taxon>
    </lineage>
</organism>
<dbReference type="InterPro" id="IPR052523">
    <property type="entry name" value="Trichothecene_AcTrans"/>
</dbReference>
<dbReference type="EMBL" id="JAULSR010000007">
    <property type="protein sequence ID" value="KAK0614912.1"/>
    <property type="molecule type" value="Genomic_DNA"/>
</dbReference>
<dbReference type="PANTHER" id="PTHR42791">
    <property type="entry name" value="GNAT FAMILY ACETYLTRANSFERASE"/>
    <property type="match status" value="1"/>
</dbReference>
<sequence>MGQLDVSVRAAVDSDFNSINRVAFLAWEEDPVIDFQAPNSLNYVDDYRTLISRIASRALHSPTGLTFVAETVPTTDYQAPKMAGFCSMERMVVKEGRYNTREAKLAAQRSVERQWKQLQDHFKLFEVSRHRTAAFRYTEEAQYHNMTVKRGLTSWWWISCLATDPEYKGQGVAVRILEWFCTIADFGDQWIGVSCCPEAAPLYKYLGFKVYKVYTVQIKGDFEEQQVVVLHRRPTARKPRAPTIGGVSLLE</sequence>
<protein>
    <recommendedName>
        <fullName evidence="3">N-acetyltransferase domain-containing protein</fullName>
    </recommendedName>
</protein>
<dbReference type="Gene3D" id="3.40.630.30">
    <property type="match status" value="1"/>
</dbReference>
<reference evidence="1" key="1">
    <citation type="submission" date="2023-06" db="EMBL/GenBank/DDBJ databases">
        <title>Genome-scale phylogeny and comparative genomics of the fungal order Sordariales.</title>
        <authorList>
            <consortium name="Lawrence Berkeley National Laboratory"/>
            <person name="Hensen N."/>
            <person name="Bonometti L."/>
            <person name="Westerberg I."/>
            <person name="Brannstrom I.O."/>
            <person name="Guillou S."/>
            <person name="Cros-Aarteil S."/>
            <person name="Calhoun S."/>
            <person name="Haridas S."/>
            <person name="Kuo A."/>
            <person name="Mondo S."/>
            <person name="Pangilinan J."/>
            <person name="Riley R."/>
            <person name="LaButti K."/>
            <person name="Andreopoulos B."/>
            <person name="Lipzen A."/>
            <person name="Chen C."/>
            <person name="Yanf M."/>
            <person name="Daum C."/>
            <person name="Ng V."/>
            <person name="Clum A."/>
            <person name="Steindorff A."/>
            <person name="Ohm R."/>
            <person name="Martin F."/>
            <person name="Silar P."/>
            <person name="Natvig D."/>
            <person name="Lalanne C."/>
            <person name="Gautier V."/>
            <person name="Ament-velasquez S.L."/>
            <person name="Kruys A."/>
            <person name="Hutchinson M.I."/>
            <person name="Powell A.J."/>
            <person name="Barry K."/>
            <person name="Miller A.N."/>
            <person name="Grigoriev I.V."/>
            <person name="Debuchy R."/>
            <person name="Gladieux P."/>
            <person name="Thoren M.H."/>
            <person name="Johannesson H."/>
        </authorList>
    </citation>
    <scope>NUCLEOTIDE SEQUENCE</scope>
    <source>
        <strain evidence="1">SMH3391-2</strain>
    </source>
</reference>
<dbReference type="SUPFAM" id="SSF55729">
    <property type="entry name" value="Acyl-CoA N-acyltransferases (Nat)"/>
    <property type="match status" value="1"/>
</dbReference>
<evidence type="ECO:0000313" key="2">
    <source>
        <dbReference type="Proteomes" id="UP001174934"/>
    </source>
</evidence>
<accession>A0AA39WGE9</accession>
<dbReference type="AlphaFoldDB" id="A0AA39WGE9"/>
<evidence type="ECO:0008006" key="3">
    <source>
        <dbReference type="Google" id="ProtNLM"/>
    </source>
</evidence>
<name>A0AA39WGE9_9PEZI</name>
<dbReference type="PANTHER" id="PTHR42791:SF2">
    <property type="entry name" value="N-ACETYLTRANSFERASE DOMAIN-CONTAINING PROTEIN"/>
    <property type="match status" value="1"/>
</dbReference>
<evidence type="ECO:0000313" key="1">
    <source>
        <dbReference type="EMBL" id="KAK0614912.1"/>
    </source>
</evidence>
<comment type="caution">
    <text evidence="1">The sequence shown here is derived from an EMBL/GenBank/DDBJ whole genome shotgun (WGS) entry which is preliminary data.</text>
</comment>
<proteinExistence type="predicted"/>
<dbReference type="Proteomes" id="UP001174934">
    <property type="component" value="Unassembled WGS sequence"/>
</dbReference>
<dbReference type="CDD" id="cd04301">
    <property type="entry name" value="NAT_SF"/>
    <property type="match status" value="1"/>
</dbReference>
<dbReference type="InterPro" id="IPR016181">
    <property type="entry name" value="Acyl_CoA_acyltransferase"/>
</dbReference>